<dbReference type="SUPFAM" id="SSF55811">
    <property type="entry name" value="Nudix"/>
    <property type="match status" value="1"/>
</dbReference>
<dbReference type="GO" id="GO:0080042">
    <property type="term" value="F:ADP-glucose pyrophosphohydrolase activity"/>
    <property type="evidence" value="ECO:0007669"/>
    <property type="project" value="TreeGrafter"/>
</dbReference>
<keyword evidence="4" id="KW-1185">Reference proteome</keyword>
<dbReference type="PANTHER" id="PTHR11839:SF18">
    <property type="entry name" value="NUDIX HYDROLASE DOMAIN-CONTAINING PROTEIN"/>
    <property type="match status" value="1"/>
</dbReference>
<protein>
    <submittedName>
        <fullName evidence="3">NUDIX family hydrolase</fullName>
    </submittedName>
</protein>
<sequence length="310" mass="34553">MPGNQKPEPFVLTGNFDGQDLSNDCTVYLPENGKTSKDDVLNFPAFKDWLKRLLYNLQRQEDEAHEFHSNKYRLTEIDVQAADWFTKTRLGFLKIQAKVENGAGESLPGAVFLRGGSVGILLILEAYDPKDPQRRFEQQTIVTIQPRIASGSLALAEIPAGMLDGKGDFAGKAADELKEEVGIEIKEDDLFDMSKLATEQIPTYPWAKGKTPGPLSESIENSMYPSAGGCDEFLPLMLCQKRLTVEHMEKLDGKKTGLRKEGERIRLRLVPLKDLWKEGGRDAKALAALALYESLKREGWVPSMPTKPDA</sequence>
<dbReference type="GO" id="GO:0080041">
    <property type="term" value="F:ADP-ribose pyrophosphohydrolase activity"/>
    <property type="evidence" value="ECO:0007669"/>
    <property type="project" value="TreeGrafter"/>
</dbReference>
<dbReference type="AlphaFoldDB" id="A0A6G1J7A2"/>
<dbReference type="CDD" id="cd03424">
    <property type="entry name" value="NUDIX_ADPRase_Nudt5_UGPPase_Nudt14"/>
    <property type="match status" value="1"/>
</dbReference>
<dbReference type="Gene3D" id="3.90.79.10">
    <property type="entry name" value="Nucleoside Triphosphate Pyrophosphohydrolase"/>
    <property type="match status" value="1"/>
</dbReference>
<dbReference type="Proteomes" id="UP000799291">
    <property type="component" value="Unassembled WGS sequence"/>
</dbReference>
<organism evidence="3 4">
    <name type="scientific">Lentithecium fluviatile CBS 122367</name>
    <dbReference type="NCBI Taxonomy" id="1168545"/>
    <lineage>
        <taxon>Eukaryota</taxon>
        <taxon>Fungi</taxon>
        <taxon>Dikarya</taxon>
        <taxon>Ascomycota</taxon>
        <taxon>Pezizomycotina</taxon>
        <taxon>Dothideomycetes</taxon>
        <taxon>Pleosporomycetidae</taxon>
        <taxon>Pleosporales</taxon>
        <taxon>Massarineae</taxon>
        <taxon>Lentitheciaceae</taxon>
        <taxon>Lentithecium</taxon>
    </lineage>
</organism>
<proteinExistence type="predicted"/>
<evidence type="ECO:0000313" key="3">
    <source>
        <dbReference type="EMBL" id="KAF2686434.1"/>
    </source>
</evidence>
<dbReference type="EMBL" id="MU005577">
    <property type="protein sequence ID" value="KAF2686434.1"/>
    <property type="molecule type" value="Genomic_DNA"/>
</dbReference>
<comment type="cofactor">
    <cofactor evidence="1">
        <name>Mg(2+)</name>
        <dbReference type="ChEBI" id="CHEBI:18420"/>
    </cofactor>
</comment>
<dbReference type="GO" id="GO:0006753">
    <property type="term" value="P:nucleoside phosphate metabolic process"/>
    <property type="evidence" value="ECO:0007669"/>
    <property type="project" value="TreeGrafter"/>
</dbReference>
<name>A0A6G1J7A2_9PLEO</name>
<dbReference type="PANTHER" id="PTHR11839">
    <property type="entry name" value="UDP/ADP-SUGAR PYROPHOSPHATASE"/>
    <property type="match status" value="1"/>
</dbReference>
<dbReference type="GO" id="GO:0019693">
    <property type="term" value="P:ribose phosphate metabolic process"/>
    <property type="evidence" value="ECO:0007669"/>
    <property type="project" value="TreeGrafter"/>
</dbReference>
<keyword evidence="2 3" id="KW-0378">Hydrolase</keyword>
<accession>A0A6G1J7A2</accession>
<gene>
    <name evidence="3" type="ORF">K458DRAFT_387449</name>
</gene>
<dbReference type="InterPro" id="IPR015797">
    <property type="entry name" value="NUDIX_hydrolase-like_dom_sf"/>
</dbReference>
<evidence type="ECO:0000256" key="2">
    <source>
        <dbReference type="ARBA" id="ARBA00022801"/>
    </source>
</evidence>
<dbReference type="OrthoDB" id="10249920at2759"/>
<evidence type="ECO:0000256" key="1">
    <source>
        <dbReference type="ARBA" id="ARBA00001946"/>
    </source>
</evidence>
<reference evidence="3" key="1">
    <citation type="journal article" date="2020" name="Stud. Mycol.">
        <title>101 Dothideomycetes genomes: a test case for predicting lifestyles and emergence of pathogens.</title>
        <authorList>
            <person name="Haridas S."/>
            <person name="Albert R."/>
            <person name="Binder M."/>
            <person name="Bloem J."/>
            <person name="Labutti K."/>
            <person name="Salamov A."/>
            <person name="Andreopoulos B."/>
            <person name="Baker S."/>
            <person name="Barry K."/>
            <person name="Bills G."/>
            <person name="Bluhm B."/>
            <person name="Cannon C."/>
            <person name="Castanera R."/>
            <person name="Culley D."/>
            <person name="Daum C."/>
            <person name="Ezra D."/>
            <person name="Gonzalez J."/>
            <person name="Henrissat B."/>
            <person name="Kuo A."/>
            <person name="Liang C."/>
            <person name="Lipzen A."/>
            <person name="Lutzoni F."/>
            <person name="Magnuson J."/>
            <person name="Mondo S."/>
            <person name="Nolan M."/>
            <person name="Ohm R."/>
            <person name="Pangilinan J."/>
            <person name="Park H.-J."/>
            <person name="Ramirez L."/>
            <person name="Alfaro M."/>
            <person name="Sun H."/>
            <person name="Tritt A."/>
            <person name="Yoshinaga Y."/>
            <person name="Zwiers L.-H."/>
            <person name="Turgeon B."/>
            <person name="Goodwin S."/>
            <person name="Spatafora J."/>
            <person name="Crous P."/>
            <person name="Grigoriev I."/>
        </authorList>
    </citation>
    <scope>NUCLEOTIDE SEQUENCE</scope>
    <source>
        <strain evidence="3">CBS 122367</strain>
    </source>
</reference>
<evidence type="ECO:0000313" key="4">
    <source>
        <dbReference type="Proteomes" id="UP000799291"/>
    </source>
</evidence>